<feature type="domain" description="Fe/B12 periplasmic-binding" evidence="2">
    <location>
        <begin position="45"/>
        <end position="349"/>
    </location>
</feature>
<dbReference type="EMBL" id="ADVL01000302">
    <property type="protein sequence ID" value="EFH11938.1"/>
    <property type="molecule type" value="Genomic_DNA"/>
</dbReference>
<keyword evidence="4" id="KW-1185">Reference proteome</keyword>
<dbReference type="InterPro" id="IPR050902">
    <property type="entry name" value="ABC_Transporter_SBP"/>
</dbReference>
<dbReference type="RefSeq" id="WP_007004266.1">
    <property type="nucleotide sequence ID" value="NZ_GG770779.1"/>
</dbReference>
<accession>D5RL88</accession>
<gene>
    <name evidence="3" type="ORF">HMPREF0731_1849</name>
</gene>
<protein>
    <submittedName>
        <fullName evidence="3">Ferrichrome/ferrioxamine B periplasmic transporter</fullName>
    </submittedName>
</protein>
<proteinExistence type="predicted"/>
<evidence type="ECO:0000259" key="2">
    <source>
        <dbReference type="PROSITE" id="PS50983"/>
    </source>
</evidence>
<dbReference type="InterPro" id="IPR006311">
    <property type="entry name" value="TAT_signal"/>
</dbReference>
<dbReference type="PANTHER" id="PTHR30535">
    <property type="entry name" value="VITAMIN B12-BINDING PROTEIN"/>
    <property type="match status" value="1"/>
</dbReference>
<sequence>MLRRRSLLAAGLLLASPCALTLTGAPPARAQGTAWPRQVTDLTGRTVTLPRPPRRLLLTTGFDLVALSLLAPDPVALLAGWADDLARINPPLAAAFTARFPRLAEVPRLGSSNQDSFSVERALSLGADLAVLPLWQAATPGGQGIIRALEGAGIPALVLDFNRDPLRNTAPSMRALGRALGREQQGEDFAAFYEQRLARIRDAVAASPAAGPRVMLHAFAGSDSCCWVWSDAGLGSFATLLGARNLGAGLLPPGQGGMLHLEQVITEDPEVYITTGLPRNRFSIGPGIAREAARDSLREVLRGPGLAGLSAIRQGRAHGLWNHFNAVPTNILALEAMARWVRPDLFPELDPGDTLAEINRRFAALPFEGTLWVSLDPALP</sequence>
<dbReference type="SUPFAM" id="SSF53807">
    <property type="entry name" value="Helical backbone' metal receptor"/>
    <property type="match status" value="1"/>
</dbReference>
<dbReference type="PROSITE" id="PS51318">
    <property type="entry name" value="TAT"/>
    <property type="match status" value="1"/>
</dbReference>
<comment type="caution">
    <text evidence="3">The sequence shown here is derived from an EMBL/GenBank/DDBJ whole genome shotgun (WGS) entry which is preliminary data.</text>
</comment>
<feature type="chain" id="PRO_5003075726" evidence="1">
    <location>
        <begin position="31"/>
        <end position="380"/>
    </location>
</feature>
<name>D5RL88_9PROT</name>
<feature type="signal peptide" evidence="1">
    <location>
        <begin position="1"/>
        <end position="30"/>
    </location>
</feature>
<dbReference type="InterPro" id="IPR002491">
    <property type="entry name" value="ABC_transptr_periplasmic_BD"/>
</dbReference>
<evidence type="ECO:0000313" key="4">
    <source>
        <dbReference type="Proteomes" id="UP000005324"/>
    </source>
</evidence>
<dbReference type="HOGENOM" id="CLU_038034_5_0_5"/>
<dbReference type="NCBIfam" id="NF010649">
    <property type="entry name" value="PRK14048.1"/>
    <property type="match status" value="1"/>
</dbReference>
<dbReference type="OrthoDB" id="9775594at2"/>
<reference evidence="3 4" key="1">
    <citation type="submission" date="2010-04" db="EMBL/GenBank/DDBJ databases">
        <authorList>
            <person name="Qin X."/>
            <person name="Bachman B."/>
            <person name="Battles P."/>
            <person name="Bell A."/>
            <person name="Bess C."/>
            <person name="Bickham C."/>
            <person name="Chaboub L."/>
            <person name="Chen D."/>
            <person name="Coyle M."/>
            <person name="Deiros D.R."/>
            <person name="Dinh H."/>
            <person name="Forbes L."/>
            <person name="Fowler G."/>
            <person name="Francisco L."/>
            <person name="Fu Q."/>
            <person name="Gubbala S."/>
            <person name="Hale W."/>
            <person name="Han Y."/>
            <person name="Hemphill L."/>
            <person name="Highlander S.K."/>
            <person name="Hirani K."/>
            <person name="Hogues M."/>
            <person name="Jackson L."/>
            <person name="Jakkamsetti A."/>
            <person name="Javaid M."/>
            <person name="Jiang H."/>
            <person name="Korchina V."/>
            <person name="Kovar C."/>
            <person name="Lara F."/>
            <person name="Lee S."/>
            <person name="Mata R."/>
            <person name="Mathew T."/>
            <person name="Moen C."/>
            <person name="Morales K."/>
            <person name="Munidasa M."/>
            <person name="Nazareth L."/>
            <person name="Ngo R."/>
            <person name="Nguyen L."/>
            <person name="Okwuonu G."/>
            <person name="Ongeri F."/>
            <person name="Patil S."/>
            <person name="Petrosino J."/>
            <person name="Pham C."/>
            <person name="Pham P."/>
            <person name="Pu L.-L."/>
            <person name="Puazo M."/>
            <person name="Raj R."/>
            <person name="Reid J."/>
            <person name="Rouhana J."/>
            <person name="Saada N."/>
            <person name="Shang Y."/>
            <person name="Simmons D."/>
            <person name="Thornton R."/>
            <person name="Warren J."/>
            <person name="Weissenberger G."/>
            <person name="Zhang J."/>
            <person name="Zhang L."/>
            <person name="Zhou C."/>
            <person name="Zhu D."/>
            <person name="Muzny D."/>
            <person name="Worley K."/>
            <person name="Gibbs R."/>
        </authorList>
    </citation>
    <scope>NUCLEOTIDE SEQUENCE [LARGE SCALE GENOMIC DNA]</scope>
    <source>
        <strain evidence="3 4">ATCC 49957</strain>
    </source>
</reference>
<evidence type="ECO:0000313" key="3">
    <source>
        <dbReference type="EMBL" id="EFH11938.1"/>
    </source>
</evidence>
<dbReference type="PROSITE" id="PS50983">
    <property type="entry name" value="FE_B12_PBP"/>
    <property type="match status" value="1"/>
</dbReference>
<organism evidence="3 4">
    <name type="scientific">Pseudoroseomonas cervicalis ATCC 49957</name>
    <dbReference type="NCBI Taxonomy" id="525371"/>
    <lineage>
        <taxon>Bacteria</taxon>
        <taxon>Pseudomonadati</taxon>
        <taxon>Pseudomonadota</taxon>
        <taxon>Alphaproteobacteria</taxon>
        <taxon>Acetobacterales</taxon>
        <taxon>Roseomonadaceae</taxon>
        <taxon>Roseomonas</taxon>
    </lineage>
</organism>
<dbReference type="PANTHER" id="PTHR30535:SF34">
    <property type="entry name" value="MOLYBDATE-BINDING PROTEIN MOLA"/>
    <property type="match status" value="1"/>
</dbReference>
<evidence type="ECO:0000256" key="1">
    <source>
        <dbReference type="SAM" id="SignalP"/>
    </source>
</evidence>
<dbReference type="Pfam" id="PF01497">
    <property type="entry name" value="Peripla_BP_2"/>
    <property type="match status" value="1"/>
</dbReference>
<dbReference type="Gene3D" id="3.40.50.1980">
    <property type="entry name" value="Nitrogenase molybdenum iron protein domain"/>
    <property type="match status" value="2"/>
</dbReference>
<dbReference type="AlphaFoldDB" id="D5RL88"/>
<keyword evidence="1" id="KW-0732">Signal</keyword>
<dbReference type="Proteomes" id="UP000005324">
    <property type="component" value="Unassembled WGS sequence"/>
</dbReference>